<organism evidence="9 10">
    <name type="scientific">Rubrivivax benzoatilyticus</name>
    <dbReference type="NCBI Taxonomy" id="316997"/>
    <lineage>
        <taxon>Bacteria</taxon>
        <taxon>Pseudomonadati</taxon>
        <taxon>Pseudomonadota</taxon>
        <taxon>Betaproteobacteria</taxon>
        <taxon>Burkholderiales</taxon>
        <taxon>Sphaerotilaceae</taxon>
        <taxon>Rubrivivax</taxon>
    </lineage>
</organism>
<evidence type="ECO:0000256" key="3">
    <source>
        <dbReference type="ARBA" id="ARBA00022448"/>
    </source>
</evidence>
<dbReference type="InterPro" id="IPR006129">
    <property type="entry name" value="AdhesinB"/>
</dbReference>
<accession>A0ABX0HSX4</accession>
<dbReference type="Proteomes" id="UP000802098">
    <property type="component" value="Unassembled WGS sequence"/>
</dbReference>
<name>A0ABX0HSX4_9BURK</name>
<comment type="similarity">
    <text evidence="2 6">Belongs to the bacterial solute-binding protein 9 family.</text>
</comment>
<reference evidence="9 10" key="1">
    <citation type="submission" date="2020-03" db="EMBL/GenBank/DDBJ databases">
        <title>Rubrivivax benzoatilyticus JA2 (sequenced after 10 years sub-culturing).</title>
        <authorList>
            <person name="Gupta D."/>
            <person name="Chintalapati S."/>
            <person name="Chintalapati V.R."/>
        </authorList>
    </citation>
    <scope>NUCLEOTIDE SEQUENCE [LARGE SCALE GENOMIC DNA]</scope>
    <source>
        <strain evidence="9 10">JA2-Mal</strain>
    </source>
</reference>
<dbReference type="InterPro" id="IPR006128">
    <property type="entry name" value="Lipoprotein_PsaA-like"/>
</dbReference>
<sequence length="309" mass="33275">MTPLPRRSLLAAALACATAPVFAQAPRGGRIVASFSILADLVREVAPADFEVGSLVGADADAHAWEPRPGDVRKLAGADLVVVNGLGFEGWMTRLVKNSGYRGEIVVASAGITPRHAAHDDHDHDHGHGHDHGDADPHAWQDLAHAQRYVATIAAALARRWPQRRAEFEARAAAYGERLATLDTRLRRLVDTVPREQRRVITSHDAFGYLGAAYGIEFLAPQGWTTHSEPSAAAVGRLVRQIRQQKVRAVFVENISDPRLVERIARETGARLGGRLYSDALSAPGGPAASFVALYEYNVRALVAGMSGA</sequence>
<protein>
    <submittedName>
        <fullName evidence="9">Zinc ABC transporter solute-binding protein</fullName>
    </submittedName>
</protein>
<dbReference type="InterPro" id="IPR006127">
    <property type="entry name" value="ZnuA-like"/>
</dbReference>
<feature type="signal peptide" evidence="8">
    <location>
        <begin position="1"/>
        <end position="23"/>
    </location>
</feature>
<evidence type="ECO:0000256" key="2">
    <source>
        <dbReference type="ARBA" id="ARBA00011028"/>
    </source>
</evidence>
<evidence type="ECO:0000256" key="1">
    <source>
        <dbReference type="ARBA" id="ARBA00004196"/>
    </source>
</evidence>
<dbReference type="RefSeq" id="WP_009857033.1">
    <property type="nucleotide sequence ID" value="NZ_JAAOCD010000001.1"/>
</dbReference>
<dbReference type="InterPro" id="IPR050492">
    <property type="entry name" value="Bact_metal-bind_prot9"/>
</dbReference>
<dbReference type="PRINTS" id="PR00690">
    <property type="entry name" value="ADHESNFAMILY"/>
</dbReference>
<feature type="compositionally biased region" description="Basic and acidic residues" evidence="7">
    <location>
        <begin position="117"/>
        <end position="138"/>
    </location>
</feature>
<evidence type="ECO:0000313" key="9">
    <source>
        <dbReference type="EMBL" id="NHK96829.1"/>
    </source>
</evidence>
<comment type="caution">
    <text evidence="9">The sequence shown here is derived from an EMBL/GenBank/DDBJ whole genome shotgun (WGS) entry which is preliminary data.</text>
</comment>
<dbReference type="Gene3D" id="3.40.50.1980">
    <property type="entry name" value="Nitrogenase molybdenum iron protein domain"/>
    <property type="match status" value="2"/>
</dbReference>
<dbReference type="SUPFAM" id="SSF53807">
    <property type="entry name" value="Helical backbone' metal receptor"/>
    <property type="match status" value="1"/>
</dbReference>
<keyword evidence="5 8" id="KW-0732">Signal</keyword>
<dbReference type="PANTHER" id="PTHR42953">
    <property type="entry name" value="HIGH-AFFINITY ZINC UPTAKE SYSTEM PROTEIN ZNUA-RELATED"/>
    <property type="match status" value="1"/>
</dbReference>
<comment type="subcellular location">
    <subcellularLocation>
        <location evidence="1">Cell envelope</location>
    </subcellularLocation>
</comment>
<keyword evidence="3 6" id="KW-0813">Transport</keyword>
<evidence type="ECO:0000256" key="5">
    <source>
        <dbReference type="ARBA" id="ARBA00022729"/>
    </source>
</evidence>
<keyword evidence="10" id="KW-1185">Reference proteome</keyword>
<gene>
    <name evidence="9" type="ORF">G7087_00405</name>
</gene>
<feature type="chain" id="PRO_5045538973" evidence="8">
    <location>
        <begin position="24"/>
        <end position="309"/>
    </location>
</feature>
<evidence type="ECO:0000256" key="4">
    <source>
        <dbReference type="ARBA" id="ARBA00022723"/>
    </source>
</evidence>
<dbReference type="Pfam" id="PF01297">
    <property type="entry name" value="ZnuA"/>
    <property type="match status" value="1"/>
</dbReference>
<evidence type="ECO:0000256" key="6">
    <source>
        <dbReference type="RuleBase" id="RU003512"/>
    </source>
</evidence>
<dbReference type="EMBL" id="JAAOCD010000001">
    <property type="protein sequence ID" value="NHK96829.1"/>
    <property type="molecule type" value="Genomic_DNA"/>
</dbReference>
<dbReference type="PRINTS" id="PR00691">
    <property type="entry name" value="ADHESINB"/>
</dbReference>
<proteinExistence type="inferred from homology"/>
<dbReference type="PANTHER" id="PTHR42953:SF1">
    <property type="entry name" value="METAL-BINDING PROTEIN HI_0362-RELATED"/>
    <property type="match status" value="1"/>
</dbReference>
<evidence type="ECO:0000256" key="8">
    <source>
        <dbReference type="SAM" id="SignalP"/>
    </source>
</evidence>
<evidence type="ECO:0000313" key="10">
    <source>
        <dbReference type="Proteomes" id="UP000802098"/>
    </source>
</evidence>
<feature type="region of interest" description="Disordered" evidence="7">
    <location>
        <begin position="116"/>
        <end position="138"/>
    </location>
</feature>
<keyword evidence="4" id="KW-0479">Metal-binding</keyword>
<evidence type="ECO:0000256" key="7">
    <source>
        <dbReference type="SAM" id="MobiDB-lite"/>
    </source>
</evidence>